<reference evidence="1" key="1">
    <citation type="submission" date="2017-04" db="EMBL/GenBank/DDBJ databases">
        <title>Population genomics of picophytoplankton unveils novel chromosome hypervariability.</title>
        <authorList>
            <consortium name="DOE Joint Genome Institute"/>
            <person name="Blanc-Mathieu R."/>
            <person name="Krasovec M."/>
            <person name="Hebrard M."/>
            <person name="Yau S."/>
            <person name="Desgranges E."/>
            <person name="Martin J."/>
            <person name="Schackwitz W."/>
            <person name="Kuo A."/>
            <person name="Salin G."/>
            <person name="Donnadieu C."/>
            <person name="Desdevises Y."/>
            <person name="Sanchez-Ferandin S."/>
            <person name="Moreau H."/>
            <person name="Rivals E."/>
            <person name="Grigoriev I.V."/>
            <person name="Grimsley N."/>
            <person name="Eyre-Walker A."/>
            <person name="Piganeau G."/>
        </authorList>
    </citation>
    <scope>NUCLEOTIDE SEQUENCE [LARGE SCALE GENOMIC DNA]</scope>
    <source>
        <strain evidence="1">RCC 1115</strain>
    </source>
</reference>
<name>A0A1Y5I1C5_OSTTA</name>
<proteinExistence type="predicted"/>
<sequence>MDTTCGEACARPRCLVGALSAHTCRVLRKLAEICTRYNRRNATPSNTSVYFLYYM</sequence>
<dbReference type="EMBL" id="KZ155839">
    <property type="protein sequence ID" value="OUS41893.1"/>
    <property type="molecule type" value="Genomic_DNA"/>
</dbReference>
<accession>A0A1Y5I1C5</accession>
<dbReference type="AlphaFoldDB" id="A0A1Y5I1C5"/>
<organism evidence="1">
    <name type="scientific">Ostreococcus tauri</name>
    <name type="common">Marine green alga</name>
    <dbReference type="NCBI Taxonomy" id="70448"/>
    <lineage>
        <taxon>Eukaryota</taxon>
        <taxon>Viridiplantae</taxon>
        <taxon>Chlorophyta</taxon>
        <taxon>Mamiellophyceae</taxon>
        <taxon>Mamiellales</taxon>
        <taxon>Bathycoccaceae</taxon>
        <taxon>Ostreococcus</taxon>
    </lineage>
</organism>
<dbReference type="Proteomes" id="UP000195557">
    <property type="component" value="Unassembled WGS sequence"/>
</dbReference>
<gene>
    <name evidence="1" type="ORF">BE221DRAFT_163127</name>
</gene>
<protein>
    <submittedName>
        <fullName evidence="1">Uncharacterized protein</fullName>
    </submittedName>
</protein>
<feature type="non-terminal residue" evidence="1">
    <location>
        <position position="1"/>
    </location>
</feature>
<evidence type="ECO:0000313" key="1">
    <source>
        <dbReference type="EMBL" id="OUS41893.1"/>
    </source>
</evidence>